<keyword evidence="4" id="KW-1185">Reference proteome</keyword>
<dbReference type="PANTHER" id="PTHR12901:SF10">
    <property type="entry name" value="COENZYME Q-BINDING PROTEIN COQ10, MITOCHONDRIAL"/>
    <property type="match status" value="1"/>
</dbReference>
<sequence>MAEIRKSVLVEHGADAMFRLVDGVEDYAAFLPWCGGGEVLERSVEHVVAVVHIRYHGIKAHFSTVNEVEPGRRIRMRLREGPFRKLDGEWNFTPLTEAACKVEFVLHYEFSSSLLEKVLGPVFSQITGSFVEAFIRRADQLAAQGSGAVFK</sequence>
<dbReference type="Gene3D" id="3.30.530.20">
    <property type="match status" value="1"/>
</dbReference>
<protein>
    <submittedName>
        <fullName evidence="3">Type II toxin-antitoxin system RatA family toxin</fullName>
    </submittedName>
</protein>
<dbReference type="InterPro" id="IPR044996">
    <property type="entry name" value="COQ10-like"/>
</dbReference>
<dbReference type="SUPFAM" id="SSF55961">
    <property type="entry name" value="Bet v1-like"/>
    <property type="match status" value="1"/>
</dbReference>
<name>A0ABX2IK61_9RHOO</name>
<evidence type="ECO:0000313" key="4">
    <source>
        <dbReference type="Proteomes" id="UP000778523"/>
    </source>
</evidence>
<comment type="similarity">
    <text evidence="1">Belongs to the ribosome association toxin RatA family.</text>
</comment>
<dbReference type="Proteomes" id="UP000778523">
    <property type="component" value="Unassembled WGS sequence"/>
</dbReference>
<dbReference type="PANTHER" id="PTHR12901">
    <property type="entry name" value="SPERM PROTEIN HOMOLOG"/>
    <property type="match status" value="1"/>
</dbReference>
<evidence type="ECO:0000259" key="2">
    <source>
        <dbReference type="Pfam" id="PF03364"/>
    </source>
</evidence>
<gene>
    <name evidence="3" type="ORF">HJ583_008500</name>
</gene>
<dbReference type="Pfam" id="PF03364">
    <property type="entry name" value="Polyketide_cyc"/>
    <property type="match status" value="1"/>
</dbReference>
<comment type="caution">
    <text evidence="3">The sequence shown here is derived from an EMBL/GenBank/DDBJ whole genome shotgun (WGS) entry which is preliminary data.</text>
</comment>
<evidence type="ECO:0000256" key="1">
    <source>
        <dbReference type="ARBA" id="ARBA00008918"/>
    </source>
</evidence>
<dbReference type="EMBL" id="JABCSC020000002">
    <property type="protein sequence ID" value="NSL55059.1"/>
    <property type="molecule type" value="Genomic_DNA"/>
</dbReference>
<evidence type="ECO:0000313" key="3">
    <source>
        <dbReference type="EMBL" id="NSL55059.1"/>
    </source>
</evidence>
<proteinExistence type="inferred from homology"/>
<reference evidence="3 4" key="1">
    <citation type="submission" date="2020-06" db="EMBL/GenBank/DDBJ databases">
        <title>Draft genome of Uliginosibacterium sp. IMCC34675.</title>
        <authorList>
            <person name="Song J."/>
        </authorList>
    </citation>
    <scope>NUCLEOTIDE SEQUENCE [LARGE SCALE GENOMIC DNA]</scope>
    <source>
        <strain evidence="3 4">IMCC34675</strain>
    </source>
</reference>
<dbReference type="CDD" id="cd07813">
    <property type="entry name" value="COQ10p_like"/>
    <property type="match status" value="1"/>
</dbReference>
<dbReference type="InterPro" id="IPR023393">
    <property type="entry name" value="START-like_dom_sf"/>
</dbReference>
<accession>A0ABX2IK61</accession>
<organism evidence="3 4">
    <name type="scientific">Uliginosibacterium aquaticum</name>
    <dbReference type="NCBI Taxonomy" id="2731212"/>
    <lineage>
        <taxon>Bacteria</taxon>
        <taxon>Pseudomonadati</taxon>
        <taxon>Pseudomonadota</taxon>
        <taxon>Betaproteobacteria</taxon>
        <taxon>Rhodocyclales</taxon>
        <taxon>Zoogloeaceae</taxon>
        <taxon>Uliginosibacterium</taxon>
    </lineage>
</organism>
<dbReference type="RefSeq" id="WP_170021533.1">
    <property type="nucleotide sequence ID" value="NZ_JABCSC020000002.1"/>
</dbReference>
<feature type="domain" description="Coenzyme Q-binding protein COQ10 START" evidence="2">
    <location>
        <begin position="10"/>
        <end position="134"/>
    </location>
</feature>
<dbReference type="InterPro" id="IPR005031">
    <property type="entry name" value="COQ10_START"/>
</dbReference>